<accession>A0ABQ0CFL6</accession>
<dbReference type="InterPro" id="IPR033195">
    <property type="entry name" value="AmidinoTrfase"/>
</dbReference>
<evidence type="ECO:0000256" key="6">
    <source>
        <dbReference type="ARBA" id="ARBA00031403"/>
    </source>
</evidence>
<gene>
    <name evidence="9" type="primary">g677</name>
    <name evidence="9" type="ORF">EsDP_00000677</name>
</gene>
<proteinExistence type="inferred from homology"/>
<evidence type="ECO:0000256" key="5">
    <source>
        <dbReference type="ARBA" id="ARBA00022679"/>
    </source>
</evidence>
<evidence type="ECO:0000256" key="7">
    <source>
        <dbReference type="ARBA" id="ARBA00033346"/>
    </source>
</evidence>
<dbReference type="Gene3D" id="3.75.10.10">
    <property type="entry name" value="L-arginine/glycine Amidinotransferase, Chain A"/>
    <property type="match status" value="1"/>
</dbReference>
<comment type="caution">
    <text evidence="9">The sequence shown here is derived from an EMBL/GenBank/DDBJ whole genome shotgun (WGS) entry which is preliminary data.</text>
</comment>
<dbReference type="SUPFAM" id="SSF55909">
    <property type="entry name" value="Pentein"/>
    <property type="match status" value="1"/>
</dbReference>
<comment type="similarity">
    <text evidence="2">Belongs to the amidinotransferase family.</text>
</comment>
<dbReference type="PANTHER" id="PTHR10488:SF1">
    <property type="entry name" value="GLYCINE AMIDINOTRANSFERASE, MITOCHONDRIAL"/>
    <property type="match status" value="1"/>
</dbReference>
<keyword evidence="10" id="KW-1185">Reference proteome</keyword>
<name>A0ABQ0CFL6_9HYPO</name>
<reference evidence="10" key="1">
    <citation type="submission" date="2024-06" db="EMBL/GenBank/DDBJ databases">
        <title>Draft Genome Sequences of Epichloe bromicola Strains Isolated from Elymus ciliaris.</title>
        <authorList>
            <consortium name="Epichloe bromicola genome sequencing consortium"/>
            <person name="Miura A."/>
            <person name="Imano S."/>
            <person name="Ashida A."/>
            <person name="Sato I."/>
            <person name="Chiba S."/>
            <person name="Tanaka A."/>
            <person name="Camagna M."/>
            <person name="Takemoto D."/>
        </authorList>
    </citation>
    <scope>NUCLEOTIDE SEQUENCE [LARGE SCALE GENOMIC DNA]</scope>
    <source>
        <strain evidence="10">DP</strain>
    </source>
</reference>
<organism evidence="9 10">
    <name type="scientific">Epichloe bromicola</name>
    <dbReference type="NCBI Taxonomy" id="79588"/>
    <lineage>
        <taxon>Eukaryota</taxon>
        <taxon>Fungi</taxon>
        <taxon>Dikarya</taxon>
        <taxon>Ascomycota</taxon>
        <taxon>Pezizomycotina</taxon>
        <taxon>Sordariomycetes</taxon>
        <taxon>Hypocreomycetidae</taxon>
        <taxon>Hypocreales</taxon>
        <taxon>Clavicipitaceae</taxon>
        <taxon>Epichloe</taxon>
    </lineage>
</organism>
<dbReference type="CDD" id="cd21113">
    <property type="entry name" value="amidinotransferase-like"/>
    <property type="match status" value="1"/>
</dbReference>
<evidence type="ECO:0000256" key="2">
    <source>
        <dbReference type="ARBA" id="ARBA00006943"/>
    </source>
</evidence>
<evidence type="ECO:0000256" key="4">
    <source>
        <dbReference type="ARBA" id="ARBA00016069"/>
    </source>
</evidence>
<dbReference type="Proteomes" id="UP001562357">
    <property type="component" value="Unassembled WGS sequence"/>
</dbReference>
<evidence type="ECO:0000256" key="8">
    <source>
        <dbReference type="SAM" id="MobiDB-lite"/>
    </source>
</evidence>
<feature type="region of interest" description="Disordered" evidence="8">
    <location>
        <begin position="164"/>
        <end position="183"/>
    </location>
</feature>
<sequence>MTAGDATLISADNEWSPLRAVIVGRAENSAFPSEPAQMMEATMPAEHVANFRPGSPFPAEILSKAQEELDNLAAILQSEGIRVYWPKKVDWLKEGGYTGAMPRDGLLTVGNTLIEAPFAWGCRRNEINLRYVDILSELGAGGTSRICRAPQIIGRDTIYDDGKTKGFGSGSGNRNRNGHSTDSRHWVVNNSRPAFDAADFMRFGKTIIGQLSHVTDRKGVDYLQAIVPGGYSLEILETTDEHAMHNDATILPLRKGLLVYHPERTSEAALRGHDVFRDWELHAYPFAPQPREPPGPPMFMCSPWLLLNALSLDENRIMVEANDTQFASWVTEKFGMTPILCPLQHVNRIGGSFHCATVDLVRSSV</sequence>
<dbReference type="EMBL" id="BAAFGZ010000013">
    <property type="protein sequence ID" value="GAB0132236.1"/>
    <property type="molecule type" value="Genomic_DNA"/>
</dbReference>
<evidence type="ECO:0000256" key="3">
    <source>
        <dbReference type="ARBA" id="ARBA00012351"/>
    </source>
</evidence>
<protein>
    <recommendedName>
        <fullName evidence="4">Glycine amidinotransferase, mitochondrial</fullName>
        <ecNumber evidence="3">2.1.4.1</ecNumber>
    </recommendedName>
    <alternativeName>
        <fullName evidence="6">L-arginine:glycine amidinotransferase</fullName>
    </alternativeName>
    <alternativeName>
        <fullName evidence="7">Transamidinase</fullName>
    </alternativeName>
</protein>
<dbReference type="PANTHER" id="PTHR10488">
    <property type="entry name" value="GLYCINE AMIDINOTRANSFERASE, MITOCHONDRIAL"/>
    <property type="match status" value="1"/>
</dbReference>
<keyword evidence="5" id="KW-0808">Transferase</keyword>
<dbReference type="EC" id="2.1.4.1" evidence="3"/>
<evidence type="ECO:0000313" key="10">
    <source>
        <dbReference type="Proteomes" id="UP001562357"/>
    </source>
</evidence>
<comment type="pathway">
    <text evidence="1">Amine and polyamine biosynthesis; creatine biosynthesis; creatine from L-arginine and glycine: step 1/2.</text>
</comment>
<evidence type="ECO:0000256" key="1">
    <source>
        <dbReference type="ARBA" id="ARBA00004858"/>
    </source>
</evidence>
<evidence type="ECO:0000313" key="9">
    <source>
        <dbReference type="EMBL" id="GAB0132236.1"/>
    </source>
</evidence>